<dbReference type="Ensembl" id="ENSRNOT00000113885.2">
    <property type="protein sequence ID" value="ENSRNOP00000081463.2"/>
    <property type="gene ID" value="ENSRNOG00000007431.10"/>
</dbReference>
<keyword evidence="13" id="KW-1185">Reference proteome</keyword>
<feature type="compositionally biased region" description="Polar residues" evidence="9">
    <location>
        <begin position="532"/>
        <end position="541"/>
    </location>
</feature>
<organism evidence="12 13">
    <name type="scientific">Rattus norvegicus</name>
    <name type="common">Rat</name>
    <dbReference type="NCBI Taxonomy" id="10116"/>
    <lineage>
        <taxon>Eukaryota</taxon>
        <taxon>Metazoa</taxon>
        <taxon>Chordata</taxon>
        <taxon>Craniata</taxon>
        <taxon>Vertebrata</taxon>
        <taxon>Euteleostomi</taxon>
        <taxon>Mammalia</taxon>
        <taxon>Eutheria</taxon>
        <taxon>Euarchontoglires</taxon>
        <taxon>Glires</taxon>
        <taxon>Rodentia</taxon>
        <taxon>Myomorpha</taxon>
        <taxon>Muroidea</taxon>
        <taxon>Muridae</taxon>
        <taxon>Murinae</taxon>
        <taxon>Rattus</taxon>
    </lineage>
</organism>
<evidence type="ECO:0000313" key="14">
    <source>
        <dbReference type="RGD" id="1308066"/>
    </source>
</evidence>
<dbReference type="RGD" id="1308066">
    <property type="gene designation" value="Shroom1"/>
</dbReference>
<feature type="region of interest" description="Disordered" evidence="9">
    <location>
        <begin position="290"/>
        <end position="334"/>
    </location>
</feature>
<feature type="region of interest" description="Disordered" evidence="9">
    <location>
        <begin position="610"/>
        <end position="670"/>
    </location>
</feature>
<keyword evidence="4" id="KW-0493">Microtubule</keyword>
<feature type="region of interest" description="Disordered" evidence="9">
    <location>
        <begin position="158"/>
        <end position="234"/>
    </location>
</feature>
<evidence type="ECO:0000256" key="9">
    <source>
        <dbReference type="SAM" id="MobiDB-lite"/>
    </source>
</evidence>
<dbReference type="GlyGen" id="A0A8I5ZRQ2">
    <property type="glycosylation" value="2 sites"/>
</dbReference>
<dbReference type="InterPro" id="IPR027685">
    <property type="entry name" value="Shroom_fam"/>
</dbReference>
<dbReference type="GO" id="GO:0005912">
    <property type="term" value="C:adherens junction"/>
    <property type="evidence" value="ECO:0000318"/>
    <property type="project" value="GO_Central"/>
</dbReference>
<evidence type="ECO:0000313" key="12">
    <source>
        <dbReference type="Ensembl" id="ENSRNOP00000081463.2"/>
    </source>
</evidence>
<evidence type="ECO:0007829" key="15">
    <source>
        <dbReference type="PeptideAtlas" id="A0A8I5ZRQ2"/>
    </source>
</evidence>
<feature type="domain" description="ASD1" evidence="10">
    <location>
        <begin position="179"/>
        <end position="267"/>
    </location>
</feature>
<dbReference type="InterPro" id="IPR014799">
    <property type="entry name" value="ASD2_dom"/>
</dbReference>
<evidence type="ECO:0000256" key="7">
    <source>
        <dbReference type="PROSITE-ProRule" id="PRU00637"/>
    </source>
</evidence>
<dbReference type="GO" id="GO:0051015">
    <property type="term" value="F:actin filament binding"/>
    <property type="evidence" value="ECO:0000266"/>
    <property type="project" value="RGD"/>
</dbReference>
<gene>
    <name evidence="12 14" type="primary">Shroom1</name>
</gene>
<feature type="compositionally biased region" description="Polar residues" evidence="9">
    <location>
        <begin position="324"/>
        <end position="334"/>
    </location>
</feature>
<dbReference type="GO" id="GO:0000902">
    <property type="term" value="P:cell morphogenesis"/>
    <property type="evidence" value="ECO:0000266"/>
    <property type="project" value="RGD"/>
</dbReference>
<reference evidence="12" key="3">
    <citation type="submission" date="2025-09" db="UniProtKB">
        <authorList>
            <consortium name="Ensembl"/>
        </authorList>
    </citation>
    <scope>IDENTIFICATION</scope>
    <source>
        <strain evidence="12">Brown Norway</strain>
    </source>
</reference>
<name>A0A8I5ZRQ2_RAT</name>
<feature type="region of interest" description="Disordered" evidence="9">
    <location>
        <begin position="109"/>
        <end position="143"/>
    </location>
</feature>
<dbReference type="PANTHER" id="PTHR15012:SF37">
    <property type="entry name" value="PROTEIN SHROOM1"/>
    <property type="match status" value="1"/>
</dbReference>
<feature type="compositionally biased region" description="Basic and acidic residues" evidence="9">
    <location>
        <begin position="186"/>
        <end position="198"/>
    </location>
</feature>
<evidence type="ECO:0000256" key="1">
    <source>
        <dbReference type="ARBA" id="ARBA00004245"/>
    </source>
</evidence>
<dbReference type="GO" id="GO:0030864">
    <property type="term" value="C:cortical actin cytoskeleton"/>
    <property type="evidence" value="ECO:0000318"/>
    <property type="project" value="GO_Central"/>
</dbReference>
<feature type="compositionally biased region" description="Polar residues" evidence="9">
    <location>
        <begin position="61"/>
        <end position="83"/>
    </location>
</feature>
<keyword evidence="5 7" id="KW-0009">Actin-binding</keyword>
<feature type="compositionally biased region" description="Polar residues" evidence="9">
    <location>
        <begin position="635"/>
        <end position="670"/>
    </location>
</feature>
<feature type="domain" description="ASD2" evidence="11">
    <location>
        <begin position="566"/>
        <end position="846"/>
    </location>
</feature>
<evidence type="ECO:0000256" key="6">
    <source>
        <dbReference type="ARBA" id="ARBA00023212"/>
    </source>
</evidence>
<dbReference type="Proteomes" id="UP000002494">
    <property type="component" value="Chromosome 10"/>
</dbReference>
<evidence type="ECO:0000259" key="10">
    <source>
        <dbReference type="PROSITE" id="PS51306"/>
    </source>
</evidence>
<comment type="subcellular location">
    <subcellularLocation>
        <location evidence="1">Cytoplasm</location>
        <location evidence="1">Cytoskeleton</location>
    </subcellularLocation>
</comment>
<dbReference type="GeneTree" id="ENSGT00940000160656"/>
<keyword evidence="15" id="KW-1267">Proteomics identification</keyword>
<feature type="region of interest" description="Disordered" evidence="9">
    <location>
        <begin position="1"/>
        <end position="88"/>
    </location>
</feature>
<evidence type="ECO:0000256" key="3">
    <source>
        <dbReference type="ARBA" id="ARBA00022490"/>
    </source>
</evidence>
<dbReference type="OrthoDB" id="10063560at2759"/>
<feature type="compositionally biased region" description="Low complexity" evidence="9">
    <location>
        <begin position="158"/>
        <end position="176"/>
    </location>
</feature>
<dbReference type="GO" id="GO:0016324">
    <property type="term" value="C:apical plasma membrane"/>
    <property type="evidence" value="ECO:0000318"/>
    <property type="project" value="GO_Central"/>
</dbReference>
<dbReference type="OMA" id="CEQRASE"/>
<dbReference type="PROSITE" id="PS51307">
    <property type="entry name" value="ASD2"/>
    <property type="match status" value="1"/>
</dbReference>
<dbReference type="AlphaFoldDB" id="A0A8I5ZRQ2"/>
<dbReference type="CTD" id="134549"/>
<dbReference type="PROSITE" id="PS51306">
    <property type="entry name" value="ASD1"/>
    <property type="match status" value="1"/>
</dbReference>
<evidence type="ECO:0000256" key="5">
    <source>
        <dbReference type="ARBA" id="ARBA00023203"/>
    </source>
</evidence>
<feature type="compositionally biased region" description="Polar residues" evidence="9">
    <location>
        <begin position="297"/>
        <end position="315"/>
    </location>
</feature>
<dbReference type="GO" id="GO:0005874">
    <property type="term" value="C:microtubule"/>
    <property type="evidence" value="ECO:0007669"/>
    <property type="project" value="UniProtKB-KW"/>
</dbReference>
<sequence length="873" mass="94282">MSLGDRRNPGARLGLEPQSPPGPPTPVPNCTTMETTMGTGRDRTSQASDTESLDLRRLSTRADSAYSSFSTASGGPETRTPSPGTERLPYLDWDYVRVVWGNRSPISKDAVPSMTQGPGPAVVAGHSDPRPPEVQGNAGPLSRQDTPLLYALTAEAEATTRTAEPPSPPASRAAYRQRLQGAQRRVLRETSFQRKELRMSLPGRLRPALPARPPTGHVRSASSSQELGEAEPARAAVPALGAAGRGHLASQQRLCCFSEPGKLHRVGWSGGPTGEGLREAYSTQELQRGMHAKSKGLQETQSLSSTELNSRSANLASAHRPAGRSQSVSGCTGSERTVATVQVVPQRADTPRPPLQTKLSSGKGLFPGHCRLPASRFLTQKEAAVVCPGEALQAKPAGCARRNPETTVSTPGPSLPDDEVFLKEAKTASPQDSHAPHGLPTSTSDRPSENGLSKKAGQITVSAERALHEVPGIAGADNCWQGVNGSVHISRPTSRSTPETTNDDTPTFDTNGTTDPSAATEKNPLKPPSVDVLTTSDSETPGSPHHASLTWGQLGSKPTWPSRHFEELVQELARLDPFLSDTLAAQPGPEPPLGLLDGLFPAEEIRSAMRPAREEAGEKAGASEEGSCGCHFTQELPTSQEASRSENSTPDPVPDQSSGQGFPEGNSTQAKKVELARLLQKMLQDLHAEQERLRGKAADWTRHNGALEAAVSQACTPRELERFRRFMTDLERVLGLLLLLGSRLTRVNLALARAGSDSDPDERASLLQRLLLLQRQQEDAKELKEHVARREQTLRQVLERELPAEHLRSYCVLLAAKARILSQQRSLDDRIRFLKEQLDTIWSDLSHHPLSPRLSWAPGIRPLDKQPFLATLI</sequence>
<feature type="region of interest" description="Disordered" evidence="9">
    <location>
        <begin position="487"/>
        <end position="554"/>
    </location>
</feature>
<reference evidence="12" key="1">
    <citation type="submission" date="2024-01" db="EMBL/GenBank/DDBJ databases">
        <title>GRCr8: a new rat reference genome assembly contstructed from accurate long reads and long range scaffolding.</title>
        <authorList>
            <person name="Doris P.A."/>
            <person name="Kalbfleisch T."/>
            <person name="Li K."/>
            <person name="Howe K."/>
            <person name="Wood J."/>
        </authorList>
    </citation>
    <scope>NUCLEOTIDE SEQUENCE [LARGE SCALE GENOMIC DNA]</scope>
    <source>
        <strain evidence="12">Brown Norway</strain>
    </source>
</reference>
<feature type="compositionally biased region" description="Polar residues" evidence="9">
    <location>
        <begin position="29"/>
        <end position="38"/>
    </location>
</feature>
<accession>A0A8I5ZRQ2</accession>
<comment type="similarity">
    <text evidence="2">Belongs to the shroom family.</text>
</comment>
<dbReference type="GO" id="GO:0051017">
    <property type="term" value="P:actin filament bundle assembly"/>
    <property type="evidence" value="ECO:0000266"/>
    <property type="project" value="RGD"/>
</dbReference>
<dbReference type="KEGG" id="rno:287285"/>
<dbReference type="Pfam" id="PF08687">
    <property type="entry name" value="ASD2"/>
    <property type="match status" value="1"/>
</dbReference>
<evidence type="ECO:0000256" key="8">
    <source>
        <dbReference type="SAM" id="Coils"/>
    </source>
</evidence>
<dbReference type="AGR" id="RGD:1308066"/>
<feature type="compositionally biased region" description="Pro residues" evidence="9">
    <location>
        <begin position="18"/>
        <end position="27"/>
    </location>
</feature>
<keyword evidence="8" id="KW-0175">Coiled coil</keyword>
<feature type="compositionally biased region" description="Low complexity" evidence="9">
    <location>
        <begin position="490"/>
        <end position="516"/>
    </location>
</feature>
<keyword evidence="3" id="KW-0963">Cytoplasm</keyword>
<dbReference type="SMR" id="A0A8I5ZRQ2"/>
<dbReference type="Pfam" id="PF08688">
    <property type="entry name" value="ASD1"/>
    <property type="match status" value="1"/>
</dbReference>
<proteinExistence type="evidence at protein level"/>
<evidence type="ECO:0000259" key="11">
    <source>
        <dbReference type="PROSITE" id="PS51307"/>
    </source>
</evidence>
<keyword evidence="6" id="KW-0206">Cytoskeleton</keyword>
<feature type="region of interest" description="Disordered" evidence="9">
    <location>
        <begin position="394"/>
        <end position="455"/>
    </location>
</feature>
<dbReference type="Gene3D" id="6.10.250.3120">
    <property type="match status" value="1"/>
</dbReference>
<dbReference type="PANTHER" id="PTHR15012">
    <property type="entry name" value="APICAL PROTEIN/SHROOM-RELATED"/>
    <property type="match status" value="1"/>
</dbReference>
<evidence type="ECO:0000256" key="2">
    <source>
        <dbReference type="ARBA" id="ARBA00006469"/>
    </source>
</evidence>
<feature type="coiled-coil region" evidence="8">
    <location>
        <begin position="773"/>
        <end position="800"/>
    </location>
</feature>
<protein>
    <submittedName>
        <fullName evidence="12">Shroom family member 1</fullName>
    </submittedName>
</protein>
<dbReference type="GO" id="GO:0045159">
    <property type="term" value="F:myosin II binding"/>
    <property type="evidence" value="ECO:0000266"/>
    <property type="project" value="RGD"/>
</dbReference>
<dbReference type="FunCoup" id="A0A8I5ZRQ2">
    <property type="interactions" value="128"/>
</dbReference>
<dbReference type="InterPro" id="IPR014800">
    <property type="entry name" value="ASD1_dom"/>
</dbReference>
<evidence type="ECO:0000313" key="13">
    <source>
        <dbReference type="Proteomes" id="UP000002494"/>
    </source>
</evidence>
<feature type="compositionally biased region" description="Basic and acidic residues" evidence="9">
    <location>
        <begin position="610"/>
        <end position="622"/>
    </location>
</feature>
<evidence type="ECO:0000256" key="4">
    <source>
        <dbReference type="ARBA" id="ARBA00022701"/>
    </source>
</evidence>
<reference evidence="12" key="2">
    <citation type="submission" date="2025-08" db="UniProtKB">
        <authorList>
            <consortium name="Ensembl"/>
        </authorList>
    </citation>
    <scope>IDENTIFICATION</scope>
    <source>
        <strain evidence="12">Brown Norway</strain>
    </source>
</reference>
<dbReference type="GO" id="GO:0043296">
    <property type="term" value="C:apical junction complex"/>
    <property type="evidence" value="ECO:0000318"/>
    <property type="project" value="GO_Central"/>
</dbReference>